<proteinExistence type="predicted"/>
<gene>
    <name evidence="1" type="ORF">FC07_GL000088</name>
</gene>
<dbReference type="AlphaFoldDB" id="A0A0R1GX35"/>
<dbReference type="Proteomes" id="UP000051461">
    <property type="component" value="Unassembled WGS sequence"/>
</dbReference>
<comment type="caution">
    <text evidence="1">The sequence shown here is derived from an EMBL/GenBank/DDBJ whole genome shotgun (WGS) entry which is preliminary data.</text>
</comment>
<reference evidence="1 2" key="1">
    <citation type="journal article" date="2015" name="Genome Announc.">
        <title>Expanding the biotechnology potential of lactobacilli through comparative genomics of 213 strains and associated genera.</title>
        <authorList>
            <person name="Sun Z."/>
            <person name="Harris H.M."/>
            <person name="McCann A."/>
            <person name="Guo C."/>
            <person name="Argimon S."/>
            <person name="Zhang W."/>
            <person name="Yang X."/>
            <person name="Jeffery I.B."/>
            <person name="Cooney J.C."/>
            <person name="Kagawa T.F."/>
            <person name="Liu W."/>
            <person name="Song Y."/>
            <person name="Salvetti E."/>
            <person name="Wrobel A."/>
            <person name="Rasinkangas P."/>
            <person name="Parkhill J."/>
            <person name="Rea M.C."/>
            <person name="O'Sullivan O."/>
            <person name="Ritari J."/>
            <person name="Douillard F.P."/>
            <person name="Paul Ross R."/>
            <person name="Yang R."/>
            <person name="Briner A.E."/>
            <person name="Felis G.E."/>
            <person name="de Vos W.M."/>
            <person name="Barrangou R."/>
            <person name="Klaenhammer T.R."/>
            <person name="Caufield P.W."/>
            <person name="Cui Y."/>
            <person name="Zhang H."/>
            <person name="O'Toole P.W."/>
        </authorList>
    </citation>
    <scope>NUCLEOTIDE SEQUENCE [LARGE SCALE GENOMIC DNA]</scope>
    <source>
        <strain evidence="1 2">DSM 20003</strain>
    </source>
</reference>
<name>A0A0R1GX35_9LACO</name>
<evidence type="ECO:0000313" key="1">
    <source>
        <dbReference type="EMBL" id="KRK35826.1"/>
    </source>
</evidence>
<dbReference type="OrthoDB" id="2314505at2"/>
<protein>
    <submittedName>
        <fullName evidence="1">Uncharacterized protein</fullName>
    </submittedName>
</protein>
<evidence type="ECO:0000313" key="2">
    <source>
        <dbReference type="Proteomes" id="UP000051461"/>
    </source>
</evidence>
<dbReference type="STRING" id="1423726.FC07_GL000088"/>
<dbReference type="RefSeq" id="WP_057904682.1">
    <property type="nucleotide sequence ID" value="NZ_AZDA01000074.1"/>
</dbReference>
<keyword evidence="2" id="KW-1185">Reference proteome</keyword>
<organism evidence="1 2">
    <name type="scientific">Loigolactobacillus bifermentans DSM 20003</name>
    <dbReference type="NCBI Taxonomy" id="1423726"/>
    <lineage>
        <taxon>Bacteria</taxon>
        <taxon>Bacillati</taxon>
        <taxon>Bacillota</taxon>
        <taxon>Bacilli</taxon>
        <taxon>Lactobacillales</taxon>
        <taxon>Lactobacillaceae</taxon>
        <taxon>Loigolactobacillus</taxon>
    </lineage>
</organism>
<accession>A0A0R1GX35</accession>
<dbReference type="PATRIC" id="fig|1423726.3.peg.94"/>
<dbReference type="EMBL" id="AZDA01000074">
    <property type="protein sequence ID" value="KRK35826.1"/>
    <property type="molecule type" value="Genomic_DNA"/>
</dbReference>
<sequence length="163" mass="17566">MATKSISELADFLSANSDNIRAGEAAFNAVEFYAAIDSLGVLAQPVQSYLTQTEDHYYESESDHLLTLQGGPAPLSTLTDRIIVTHTDGALHDGDLNFNYAHENTDQNGYDVQTDLHLLAYGLEVIGATDALDHAKTQATLAKDATLSLGLAVNAIQSWLSQR</sequence>